<organism evidence="2 3">
    <name type="scientific">Purpureocillium lilacinum</name>
    <name type="common">Paecilomyces lilacinus</name>
    <dbReference type="NCBI Taxonomy" id="33203"/>
    <lineage>
        <taxon>Eukaryota</taxon>
        <taxon>Fungi</taxon>
        <taxon>Dikarya</taxon>
        <taxon>Ascomycota</taxon>
        <taxon>Pezizomycotina</taxon>
        <taxon>Sordariomycetes</taxon>
        <taxon>Hypocreomycetidae</taxon>
        <taxon>Hypocreales</taxon>
        <taxon>Ophiocordycipitaceae</taxon>
        <taxon>Purpureocillium</taxon>
    </lineage>
</organism>
<evidence type="ECO:0000256" key="1">
    <source>
        <dbReference type="SAM" id="MobiDB-lite"/>
    </source>
</evidence>
<protein>
    <submittedName>
        <fullName evidence="2">Uncharacterized protein</fullName>
    </submittedName>
</protein>
<dbReference type="Proteomes" id="UP000245956">
    <property type="component" value="Unassembled WGS sequence"/>
</dbReference>
<evidence type="ECO:0000313" key="3">
    <source>
        <dbReference type="Proteomes" id="UP000245956"/>
    </source>
</evidence>
<gene>
    <name evidence="2" type="ORF">PCL_07789</name>
</gene>
<comment type="caution">
    <text evidence="2">The sequence shown here is derived from an EMBL/GenBank/DDBJ whole genome shotgun (WGS) entry which is preliminary data.</text>
</comment>
<dbReference type="AlphaFoldDB" id="A0A2U3EIX2"/>
<feature type="region of interest" description="Disordered" evidence="1">
    <location>
        <begin position="134"/>
        <end position="158"/>
    </location>
</feature>
<evidence type="ECO:0000313" key="2">
    <source>
        <dbReference type="EMBL" id="PWI74475.1"/>
    </source>
</evidence>
<reference evidence="2 3" key="1">
    <citation type="journal article" date="2016" name="Front. Microbiol.">
        <title>Genome and transcriptome sequences reveal the specific parasitism of the nematophagous Purpureocillium lilacinum 36-1.</title>
        <authorList>
            <person name="Xie J."/>
            <person name="Li S."/>
            <person name="Mo C."/>
            <person name="Xiao X."/>
            <person name="Peng D."/>
            <person name="Wang G."/>
            <person name="Xiao Y."/>
        </authorList>
    </citation>
    <scope>NUCLEOTIDE SEQUENCE [LARGE SCALE GENOMIC DNA]</scope>
    <source>
        <strain evidence="2 3">36-1</strain>
    </source>
</reference>
<sequence length="246" mass="26888">MWGRQSWSLDPALRPAGGGGGVKVDAAMQLTTSRDSSRREVVALGCEVNNGQQPREHREERRRIAVARAGRARGVSGPCVGSGDAADSGGWVENGGGTSHAPVTTGRCTSTVPYPVRDMDNGYRSSGAGLGWRRPLRPLFPPSQPPEAATSQGRDPTDSDVWWAAASQHEDRAIVLYLNFSRNPSRERSLRTISMEHEYEYMRMTGWNATAGLPLLAPLGPVIWAARRRRLTQALSVRDIEREESV</sequence>
<name>A0A2U3EIX2_PURLI</name>
<accession>A0A2U3EIX2</accession>
<dbReference type="EMBL" id="LCWV01000003">
    <property type="protein sequence ID" value="PWI74475.1"/>
    <property type="molecule type" value="Genomic_DNA"/>
</dbReference>
<feature type="region of interest" description="Disordered" evidence="1">
    <location>
        <begin position="1"/>
        <end position="21"/>
    </location>
</feature>
<proteinExistence type="predicted"/>